<keyword evidence="2" id="KW-1185">Reference proteome</keyword>
<proteinExistence type="predicted"/>
<comment type="caution">
    <text evidence="1">The sequence shown here is derived from an EMBL/GenBank/DDBJ whole genome shotgun (WGS) entry which is preliminary data.</text>
</comment>
<evidence type="ECO:0000313" key="2">
    <source>
        <dbReference type="Proteomes" id="UP001151582"/>
    </source>
</evidence>
<organism evidence="1 2">
    <name type="scientific">Dimargaris verticillata</name>
    <dbReference type="NCBI Taxonomy" id="2761393"/>
    <lineage>
        <taxon>Eukaryota</taxon>
        <taxon>Fungi</taxon>
        <taxon>Fungi incertae sedis</taxon>
        <taxon>Zoopagomycota</taxon>
        <taxon>Kickxellomycotina</taxon>
        <taxon>Dimargaritomycetes</taxon>
        <taxon>Dimargaritales</taxon>
        <taxon>Dimargaritaceae</taxon>
        <taxon>Dimargaris</taxon>
    </lineage>
</organism>
<protein>
    <submittedName>
        <fullName evidence="1">Uncharacterized protein</fullName>
    </submittedName>
</protein>
<sequence length="190" mass="22755">MLLDLRIDMIHLQHIYRKRIDNPDLNDYDDQYPDVFELPRLPEMHYGEELHQQLEKRDEQLVHRSILDIHPGYLKEPIYKDPKKAAGLVNKYLQTIHHADLLPFLQGYQHDPYFKFWVKAIAQNNSLRARYYLNDIVAFQVIPKIAINYVMAWEFPKAIEFIDEILRNKYLKGFLESISAVTGVYYYEQV</sequence>
<feature type="non-terminal residue" evidence="1">
    <location>
        <position position="190"/>
    </location>
</feature>
<reference evidence="1" key="1">
    <citation type="submission" date="2022-07" db="EMBL/GenBank/DDBJ databases">
        <title>Phylogenomic reconstructions and comparative analyses of Kickxellomycotina fungi.</title>
        <authorList>
            <person name="Reynolds N.K."/>
            <person name="Stajich J.E."/>
            <person name="Barry K."/>
            <person name="Grigoriev I.V."/>
            <person name="Crous P."/>
            <person name="Smith M.E."/>
        </authorList>
    </citation>
    <scope>NUCLEOTIDE SEQUENCE</scope>
    <source>
        <strain evidence="1">RSA 567</strain>
    </source>
</reference>
<name>A0A9W8EAY8_9FUNG</name>
<dbReference type="Proteomes" id="UP001151582">
    <property type="component" value="Unassembled WGS sequence"/>
</dbReference>
<accession>A0A9W8EAY8</accession>
<dbReference type="EMBL" id="JANBQB010000903">
    <property type="protein sequence ID" value="KAJ1973053.1"/>
    <property type="molecule type" value="Genomic_DNA"/>
</dbReference>
<dbReference type="AlphaFoldDB" id="A0A9W8EAY8"/>
<evidence type="ECO:0000313" key="1">
    <source>
        <dbReference type="EMBL" id="KAJ1973053.1"/>
    </source>
</evidence>
<gene>
    <name evidence="1" type="ORF">H4R34_005205</name>
</gene>